<dbReference type="GO" id="GO:0004722">
    <property type="term" value="F:protein serine/threonine phosphatase activity"/>
    <property type="evidence" value="ECO:0007669"/>
    <property type="project" value="InterPro"/>
</dbReference>
<keyword evidence="6" id="KW-1185">Reference proteome</keyword>
<dbReference type="SUPFAM" id="SSF81606">
    <property type="entry name" value="PP2C-like"/>
    <property type="match status" value="1"/>
</dbReference>
<dbReference type="PROSITE" id="PS51746">
    <property type="entry name" value="PPM_2"/>
    <property type="match status" value="1"/>
</dbReference>
<protein>
    <submittedName>
        <fullName evidence="7">Protein phosphatase 1K, mitochondrial-like</fullName>
    </submittedName>
</protein>
<dbReference type="InterPro" id="IPR000222">
    <property type="entry name" value="PP2C_BS"/>
</dbReference>
<dbReference type="Pfam" id="PF00481">
    <property type="entry name" value="PP2C"/>
    <property type="match status" value="1"/>
</dbReference>
<evidence type="ECO:0000313" key="7">
    <source>
        <dbReference type="RefSeq" id="XP_031572872.1"/>
    </source>
</evidence>
<organism evidence="6 7">
    <name type="scientific">Actinia tenebrosa</name>
    <name type="common">Australian red waratah sea anemone</name>
    <dbReference type="NCBI Taxonomy" id="6105"/>
    <lineage>
        <taxon>Eukaryota</taxon>
        <taxon>Metazoa</taxon>
        <taxon>Cnidaria</taxon>
        <taxon>Anthozoa</taxon>
        <taxon>Hexacorallia</taxon>
        <taxon>Actiniaria</taxon>
        <taxon>Actiniidae</taxon>
        <taxon>Actinia</taxon>
    </lineage>
</organism>
<keyword evidence="3 4" id="KW-0904">Protein phosphatase</keyword>
<dbReference type="OrthoDB" id="416093at2759"/>
<evidence type="ECO:0000259" key="5">
    <source>
        <dbReference type="PROSITE" id="PS51746"/>
    </source>
</evidence>
<evidence type="ECO:0000256" key="1">
    <source>
        <dbReference type="ARBA" id="ARBA00022723"/>
    </source>
</evidence>
<keyword evidence="2 4" id="KW-0378">Hydrolase</keyword>
<dbReference type="PROSITE" id="PS01032">
    <property type="entry name" value="PPM_1"/>
    <property type="match status" value="1"/>
</dbReference>
<dbReference type="GeneID" id="116306880"/>
<name>A0A6P8J082_ACTTE</name>
<dbReference type="InParanoid" id="A0A6P8J082"/>
<keyword evidence="1" id="KW-0479">Metal-binding</keyword>
<evidence type="ECO:0000256" key="4">
    <source>
        <dbReference type="RuleBase" id="RU003465"/>
    </source>
</evidence>
<evidence type="ECO:0000256" key="2">
    <source>
        <dbReference type="ARBA" id="ARBA00022801"/>
    </source>
</evidence>
<dbReference type="AlphaFoldDB" id="A0A6P8J082"/>
<feature type="domain" description="PPM-type phosphatase" evidence="5">
    <location>
        <begin position="94"/>
        <end position="351"/>
    </location>
</feature>
<dbReference type="Proteomes" id="UP000515163">
    <property type="component" value="Unplaced"/>
</dbReference>
<dbReference type="SMART" id="SM00332">
    <property type="entry name" value="PP2Cc"/>
    <property type="match status" value="1"/>
</dbReference>
<dbReference type="KEGG" id="aten:116306880"/>
<dbReference type="CDD" id="cd00143">
    <property type="entry name" value="PP2Cc"/>
    <property type="match status" value="1"/>
</dbReference>
<dbReference type="FunCoup" id="A0A6P8J082">
    <property type="interactions" value="491"/>
</dbReference>
<dbReference type="RefSeq" id="XP_031572872.1">
    <property type="nucleotide sequence ID" value="XM_031717012.1"/>
</dbReference>
<dbReference type="Gene3D" id="3.60.40.10">
    <property type="entry name" value="PPM-type phosphatase domain"/>
    <property type="match status" value="1"/>
</dbReference>
<evidence type="ECO:0000256" key="3">
    <source>
        <dbReference type="ARBA" id="ARBA00022912"/>
    </source>
</evidence>
<dbReference type="SMART" id="SM00331">
    <property type="entry name" value="PP2C_SIG"/>
    <property type="match status" value="1"/>
</dbReference>
<gene>
    <name evidence="7" type="primary">LOC116306880</name>
</gene>
<sequence>MWSKGKLHVLASKNIRSCALRTLCRTKTTEAFQSGVLKRCISSPTASSNKERQTTLRLWSDSGGYDAVSNPFDDLGAWHEAEAKSFLHNVSVESVGSSSNLGKKLVNEDRYKLLELDPDLYYFAVFDGHGGSEAVDFVHNRLHKIIKRLHKNNKDLEEILAAAFEECNHELEKHIRFLISEKGHHPSIAGGGTTATVTLLRDGLELAVASVGDSRALLCRNGNTICLTNDHHPIRADEHERIVSHNGWVDWESNHIPRVNGRLAMTRSLGDFDVKPFGVIATPETTVLKIDHKSDAFLELHTDGVSHVMSSNELGFLVRMCSDPEQAANTLTSCALQYGTEDNVTAIVVPLGAWGKYCSHNFMRNNIMRINCI</sequence>
<dbReference type="InterPro" id="IPR015655">
    <property type="entry name" value="PP2C"/>
</dbReference>
<reference evidence="7" key="1">
    <citation type="submission" date="2025-08" db="UniProtKB">
        <authorList>
            <consortium name="RefSeq"/>
        </authorList>
    </citation>
    <scope>IDENTIFICATION</scope>
    <source>
        <tissue evidence="7">Tentacle</tissue>
    </source>
</reference>
<accession>A0A6P8J082</accession>
<proteinExistence type="inferred from homology"/>
<dbReference type="GO" id="GO:0046872">
    <property type="term" value="F:metal ion binding"/>
    <property type="evidence" value="ECO:0007669"/>
    <property type="project" value="UniProtKB-KW"/>
</dbReference>
<evidence type="ECO:0000313" key="6">
    <source>
        <dbReference type="Proteomes" id="UP000515163"/>
    </source>
</evidence>
<dbReference type="InterPro" id="IPR001932">
    <property type="entry name" value="PPM-type_phosphatase-like_dom"/>
</dbReference>
<dbReference type="PANTHER" id="PTHR47992">
    <property type="entry name" value="PROTEIN PHOSPHATASE"/>
    <property type="match status" value="1"/>
</dbReference>
<dbReference type="InterPro" id="IPR036457">
    <property type="entry name" value="PPM-type-like_dom_sf"/>
</dbReference>
<comment type="similarity">
    <text evidence="4">Belongs to the PP2C family.</text>
</comment>